<gene>
    <name evidence="11" type="ORF">C2R22_14830</name>
</gene>
<feature type="transmembrane region" description="Helical" evidence="10">
    <location>
        <begin position="78"/>
        <end position="97"/>
    </location>
</feature>
<comment type="subcellular location">
    <subcellularLocation>
        <location evidence="1">Cell membrane</location>
        <topology evidence="1">Multi-pass membrane protein</topology>
    </subcellularLocation>
</comment>
<feature type="transmembrane region" description="Helical" evidence="10">
    <location>
        <begin position="272"/>
        <end position="296"/>
    </location>
</feature>
<evidence type="ECO:0000256" key="3">
    <source>
        <dbReference type="ARBA" id="ARBA00022449"/>
    </source>
</evidence>
<reference evidence="11 12" key="1">
    <citation type="submission" date="2018-01" db="EMBL/GenBank/DDBJ databases">
        <title>Complete genome sequence of Salinigranum rubrum GX10T, an extremely halophilic archaeon isolated from a marine solar saltern.</title>
        <authorList>
            <person name="Han S."/>
        </authorList>
    </citation>
    <scope>NUCLEOTIDE SEQUENCE [LARGE SCALE GENOMIC DNA]</scope>
    <source>
        <strain evidence="11 12">GX10</strain>
    </source>
</reference>
<keyword evidence="5 10" id="KW-0812">Transmembrane</keyword>
<dbReference type="AlphaFoldDB" id="A0A2I8VLF7"/>
<feature type="transmembrane region" description="Helical" evidence="10">
    <location>
        <begin position="432"/>
        <end position="453"/>
    </location>
</feature>
<dbReference type="PANTHER" id="PTHR43298">
    <property type="entry name" value="MULTIDRUG RESISTANCE PROTEIN NORM-RELATED"/>
    <property type="match status" value="1"/>
</dbReference>
<dbReference type="EMBL" id="CP026309">
    <property type="protein sequence ID" value="AUV82762.1"/>
    <property type="molecule type" value="Genomic_DNA"/>
</dbReference>
<dbReference type="NCBIfam" id="TIGR00797">
    <property type="entry name" value="matE"/>
    <property type="match status" value="1"/>
</dbReference>
<feature type="transmembrane region" description="Helical" evidence="10">
    <location>
        <begin position="345"/>
        <end position="366"/>
    </location>
</feature>
<keyword evidence="6 10" id="KW-1133">Transmembrane helix</keyword>
<dbReference type="OrthoDB" id="213143at2157"/>
<dbReference type="GO" id="GO:0015297">
    <property type="term" value="F:antiporter activity"/>
    <property type="evidence" value="ECO:0007669"/>
    <property type="project" value="UniProtKB-KW"/>
</dbReference>
<evidence type="ECO:0000256" key="4">
    <source>
        <dbReference type="ARBA" id="ARBA00022475"/>
    </source>
</evidence>
<keyword evidence="7" id="KW-0406">Ion transport</keyword>
<feature type="transmembrane region" description="Helical" evidence="10">
    <location>
        <begin position="407"/>
        <end position="426"/>
    </location>
</feature>
<dbReference type="CDD" id="cd13137">
    <property type="entry name" value="MATE_NorM_like"/>
    <property type="match status" value="1"/>
</dbReference>
<evidence type="ECO:0000256" key="10">
    <source>
        <dbReference type="SAM" id="Phobius"/>
    </source>
</evidence>
<dbReference type="Pfam" id="PF01554">
    <property type="entry name" value="MatE"/>
    <property type="match status" value="2"/>
</dbReference>
<dbReference type="GO" id="GO:0042910">
    <property type="term" value="F:xenobiotic transmembrane transporter activity"/>
    <property type="evidence" value="ECO:0007669"/>
    <property type="project" value="InterPro"/>
</dbReference>
<dbReference type="PIRSF" id="PIRSF006603">
    <property type="entry name" value="DinF"/>
    <property type="match status" value="1"/>
</dbReference>
<dbReference type="InterPro" id="IPR048279">
    <property type="entry name" value="MdtK-like"/>
</dbReference>
<dbReference type="InterPro" id="IPR002528">
    <property type="entry name" value="MATE_fam"/>
</dbReference>
<evidence type="ECO:0000256" key="7">
    <source>
        <dbReference type="ARBA" id="ARBA00023065"/>
    </source>
</evidence>
<evidence type="ECO:0000313" key="11">
    <source>
        <dbReference type="EMBL" id="AUV82762.1"/>
    </source>
</evidence>
<dbReference type="Proteomes" id="UP000236584">
    <property type="component" value="Chromosome"/>
</dbReference>
<dbReference type="GO" id="GO:0005886">
    <property type="term" value="C:plasma membrane"/>
    <property type="evidence" value="ECO:0007669"/>
    <property type="project" value="UniProtKB-SubCell"/>
</dbReference>
<feature type="transmembrane region" description="Helical" evidence="10">
    <location>
        <begin position="51"/>
        <end position="72"/>
    </location>
</feature>
<dbReference type="GeneID" id="35593392"/>
<dbReference type="RefSeq" id="WP_103426451.1">
    <property type="nucleotide sequence ID" value="NZ_CP026309.1"/>
</dbReference>
<accession>A0A2I8VLF7</accession>
<feature type="transmembrane region" description="Helical" evidence="10">
    <location>
        <begin position="177"/>
        <end position="199"/>
    </location>
</feature>
<proteinExistence type="predicted"/>
<feature type="transmembrane region" description="Helical" evidence="10">
    <location>
        <begin position="147"/>
        <end position="165"/>
    </location>
</feature>
<sequence>MSALHRFAALVAGVLARLGVIEESRLRETTDLAWPRILTGFAIMSKRTVDLAVVGLALGPTAVAGLTVANAYWTAGKFAFIGLAGGTIALVSQNYGGGDSPRAARAVEASLLVAGAASVPLVALYVFGARPLVELLGNDARTLTYGATYLAIIAPGLLFEAVNLVASRTYAGVGDTLTPMVLRATGAVLNIVLSAGLVLGLGYGVAGAAIGTTLSTVVVAVAFSWGMTGRTYWRRGESGGASPIPVRFDALPDRDLLAQLVSISTPLVARRIAQAAVVFPLLALAAAFGPLVVAAIGVSRQVRALLDSFGWGFSIASSTLVGQSLGRGDEATAAAYGWEITKLSALVYVSVALCVLVFAEPIARVFVDGEGLATTARFVRVAAVSVVALGIDGSVTGTLRGAGDTRVPFVATLVGLYLVALPLAWLGTVTAWGVFGLMAALVAETLVPMVVNYGRFHAGTWKAVSREYRPDRGESIGQD</sequence>
<feature type="transmembrane region" description="Helical" evidence="10">
    <location>
        <begin position="109"/>
        <end position="127"/>
    </location>
</feature>
<dbReference type="PANTHER" id="PTHR43298:SF2">
    <property type="entry name" value="FMN_FAD EXPORTER YEEO-RELATED"/>
    <property type="match status" value="1"/>
</dbReference>
<evidence type="ECO:0000256" key="9">
    <source>
        <dbReference type="ARBA" id="ARBA00031636"/>
    </source>
</evidence>
<keyword evidence="12" id="KW-1185">Reference proteome</keyword>
<keyword evidence="3" id="KW-0050">Antiport</keyword>
<dbReference type="KEGG" id="srub:C2R22_14830"/>
<feature type="transmembrane region" description="Helical" evidence="10">
    <location>
        <begin position="205"/>
        <end position="225"/>
    </location>
</feature>
<name>A0A2I8VLF7_9EURY</name>
<evidence type="ECO:0000256" key="8">
    <source>
        <dbReference type="ARBA" id="ARBA00023136"/>
    </source>
</evidence>
<dbReference type="InterPro" id="IPR050222">
    <property type="entry name" value="MATE_MdtK"/>
</dbReference>
<organism evidence="11 12">
    <name type="scientific">Salinigranum rubrum</name>
    <dbReference type="NCBI Taxonomy" id="755307"/>
    <lineage>
        <taxon>Archaea</taxon>
        <taxon>Methanobacteriati</taxon>
        <taxon>Methanobacteriota</taxon>
        <taxon>Stenosarchaea group</taxon>
        <taxon>Halobacteria</taxon>
        <taxon>Halobacteriales</taxon>
        <taxon>Haloferacaceae</taxon>
        <taxon>Salinigranum</taxon>
    </lineage>
</organism>
<keyword evidence="2" id="KW-0813">Transport</keyword>
<evidence type="ECO:0000256" key="5">
    <source>
        <dbReference type="ARBA" id="ARBA00022692"/>
    </source>
</evidence>
<dbReference type="GO" id="GO:0006811">
    <property type="term" value="P:monoatomic ion transport"/>
    <property type="evidence" value="ECO:0007669"/>
    <property type="project" value="UniProtKB-KW"/>
</dbReference>
<keyword evidence="4" id="KW-1003">Cell membrane</keyword>
<keyword evidence="8 10" id="KW-0472">Membrane</keyword>
<protein>
    <recommendedName>
        <fullName evidence="9">Multidrug-efflux transporter</fullName>
    </recommendedName>
</protein>
<evidence type="ECO:0000256" key="1">
    <source>
        <dbReference type="ARBA" id="ARBA00004651"/>
    </source>
</evidence>
<evidence type="ECO:0000313" key="12">
    <source>
        <dbReference type="Proteomes" id="UP000236584"/>
    </source>
</evidence>
<evidence type="ECO:0000256" key="6">
    <source>
        <dbReference type="ARBA" id="ARBA00022989"/>
    </source>
</evidence>
<evidence type="ECO:0000256" key="2">
    <source>
        <dbReference type="ARBA" id="ARBA00022448"/>
    </source>
</evidence>